<evidence type="ECO:0000313" key="18">
    <source>
        <dbReference type="EMBL" id="QFJ54085.1"/>
    </source>
</evidence>
<evidence type="ECO:0000256" key="2">
    <source>
        <dbReference type="ARBA" id="ARBA00001947"/>
    </source>
</evidence>
<keyword evidence="5" id="KW-0378">Hydrolase</keyword>
<dbReference type="EMBL" id="CP043028">
    <property type="protein sequence ID" value="QFJ54085.1"/>
    <property type="molecule type" value="Genomic_DNA"/>
</dbReference>
<dbReference type="PANTHER" id="PTHR43501">
    <property type="entry name" value="CYTOSOL NON-SPECIFIC DIPEPTIDASE"/>
    <property type="match status" value="1"/>
</dbReference>
<keyword evidence="6" id="KW-0862">Zinc</keyword>
<dbReference type="EC" id="3.4.13.18" evidence="10"/>
<dbReference type="Pfam" id="PF01546">
    <property type="entry name" value="Peptidase_M20"/>
    <property type="match status" value="1"/>
</dbReference>
<evidence type="ECO:0000256" key="1">
    <source>
        <dbReference type="ARBA" id="ARBA00001941"/>
    </source>
</evidence>
<gene>
    <name evidence="18" type="ORF">FXF36_03965</name>
</gene>
<name>A0A5P6VN59_PSEXY</name>
<dbReference type="CDD" id="cd03890">
    <property type="entry name" value="M20_pepD"/>
    <property type="match status" value="1"/>
</dbReference>
<evidence type="ECO:0000256" key="13">
    <source>
        <dbReference type="ARBA" id="ARBA00071271"/>
    </source>
</evidence>
<dbReference type="AlphaFoldDB" id="A0A5P6VN59"/>
<organism evidence="18 19">
    <name type="scientific">Pseudobutyrivibrio xylanivorans</name>
    <dbReference type="NCBI Taxonomy" id="185007"/>
    <lineage>
        <taxon>Bacteria</taxon>
        <taxon>Bacillati</taxon>
        <taxon>Bacillota</taxon>
        <taxon>Clostridia</taxon>
        <taxon>Lachnospirales</taxon>
        <taxon>Lachnospiraceae</taxon>
        <taxon>Pseudobutyrivibrio</taxon>
    </lineage>
</organism>
<proteinExistence type="inferred from homology"/>
<dbReference type="PANTHER" id="PTHR43501:SF1">
    <property type="entry name" value="CYTOSOL NON-SPECIFIC DIPEPTIDASE"/>
    <property type="match status" value="1"/>
</dbReference>
<evidence type="ECO:0000256" key="8">
    <source>
        <dbReference type="ARBA" id="ARBA00023285"/>
    </source>
</evidence>
<evidence type="ECO:0000256" key="11">
    <source>
        <dbReference type="ARBA" id="ARBA00044252"/>
    </source>
</evidence>
<reference evidence="19" key="1">
    <citation type="submission" date="2019-08" db="EMBL/GenBank/DDBJ databases">
        <title>Complete Genome Sequence of the Polysaccharide-Degrading Rumen Bacterium Pseudobutyrivibrio xylanivorans MA3014.</title>
        <authorList>
            <person name="Palevich N."/>
            <person name="Maclean P.H."/>
            <person name="Kelly W.J."/>
            <person name="Leahy S.C."/>
            <person name="Rakonjac J."/>
            <person name="Attwood G.T."/>
        </authorList>
    </citation>
    <scope>NUCLEOTIDE SEQUENCE [LARGE SCALE GENOMIC DNA]</scope>
    <source>
        <strain evidence="19">MA3014</strain>
    </source>
</reference>
<evidence type="ECO:0000256" key="10">
    <source>
        <dbReference type="ARBA" id="ARBA00038976"/>
    </source>
</evidence>
<dbReference type="InterPro" id="IPR002933">
    <property type="entry name" value="Peptidase_M20"/>
</dbReference>
<evidence type="ECO:0000256" key="4">
    <source>
        <dbReference type="ARBA" id="ARBA00022723"/>
    </source>
</evidence>
<evidence type="ECO:0000256" key="3">
    <source>
        <dbReference type="ARBA" id="ARBA00022670"/>
    </source>
</evidence>
<dbReference type="InterPro" id="IPR001160">
    <property type="entry name" value="Peptidase_M20C"/>
</dbReference>
<evidence type="ECO:0000256" key="14">
    <source>
        <dbReference type="ARBA" id="ARBA00075285"/>
    </source>
</evidence>
<comment type="similarity">
    <text evidence="12">Belongs to the peptidase M20C family.</text>
</comment>
<dbReference type="NCBIfam" id="TIGR01893">
    <property type="entry name" value="aa-his-dipept"/>
    <property type="match status" value="1"/>
</dbReference>
<dbReference type="FunFam" id="3.40.630.10:FF:000015">
    <property type="entry name" value="Aminoacyl-histidine dipeptidase PepD"/>
    <property type="match status" value="1"/>
</dbReference>
<evidence type="ECO:0000313" key="19">
    <source>
        <dbReference type="Proteomes" id="UP000327030"/>
    </source>
</evidence>
<keyword evidence="4" id="KW-0479">Metal-binding</keyword>
<evidence type="ECO:0000256" key="15">
    <source>
        <dbReference type="ARBA" id="ARBA00076004"/>
    </source>
</evidence>
<dbReference type="FunFam" id="3.40.630.10:FF:000018">
    <property type="entry name" value="Aminoacyl-histidine dipeptidase PepD"/>
    <property type="match status" value="1"/>
</dbReference>
<dbReference type="Proteomes" id="UP000327030">
    <property type="component" value="Chromosome 1"/>
</dbReference>
<keyword evidence="3" id="KW-0645">Protease</keyword>
<dbReference type="PIRSF" id="PIRSF016599">
    <property type="entry name" value="Xaa-His_dipept"/>
    <property type="match status" value="1"/>
</dbReference>
<evidence type="ECO:0000256" key="17">
    <source>
        <dbReference type="ARBA" id="ARBA00078074"/>
    </source>
</evidence>
<dbReference type="GO" id="GO:0005829">
    <property type="term" value="C:cytosol"/>
    <property type="evidence" value="ECO:0007669"/>
    <property type="project" value="TreeGrafter"/>
</dbReference>
<evidence type="ECO:0000256" key="7">
    <source>
        <dbReference type="ARBA" id="ARBA00023049"/>
    </source>
</evidence>
<evidence type="ECO:0000256" key="12">
    <source>
        <dbReference type="ARBA" id="ARBA00061423"/>
    </source>
</evidence>
<evidence type="ECO:0000256" key="5">
    <source>
        <dbReference type="ARBA" id="ARBA00022801"/>
    </source>
</evidence>
<dbReference type="GO" id="GO:0070573">
    <property type="term" value="F:metallodipeptidase activity"/>
    <property type="evidence" value="ECO:0007669"/>
    <property type="project" value="TreeGrafter"/>
</dbReference>
<evidence type="ECO:0000256" key="16">
    <source>
        <dbReference type="ARBA" id="ARBA00077688"/>
    </source>
</evidence>
<dbReference type="SUPFAM" id="SSF53187">
    <property type="entry name" value="Zn-dependent exopeptidases"/>
    <property type="match status" value="1"/>
</dbReference>
<comment type="cofactor">
    <cofactor evidence="1">
        <name>Co(2+)</name>
        <dbReference type="ChEBI" id="CHEBI:48828"/>
    </cofactor>
</comment>
<comment type="catalytic activity">
    <reaction evidence="9">
        <text>Hydrolysis of dipeptides, preferentially hydrophobic dipeptides including prolyl amino acids.</text>
        <dbReference type="EC" id="3.4.13.18"/>
    </reaction>
</comment>
<keyword evidence="7" id="KW-0482">Metalloprotease</keyword>
<dbReference type="GO" id="GO:0046872">
    <property type="term" value="F:metal ion binding"/>
    <property type="evidence" value="ECO:0007669"/>
    <property type="project" value="UniProtKB-KW"/>
</dbReference>
<dbReference type="GO" id="GO:0006508">
    <property type="term" value="P:proteolysis"/>
    <property type="evidence" value="ECO:0007669"/>
    <property type="project" value="UniProtKB-KW"/>
</dbReference>
<dbReference type="PRINTS" id="PR00934">
    <property type="entry name" value="XHISDIPTASE"/>
</dbReference>
<dbReference type="RefSeq" id="WP_151622582.1">
    <property type="nucleotide sequence ID" value="NZ_CP043028.1"/>
</dbReference>
<evidence type="ECO:0000256" key="6">
    <source>
        <dbReference type="ARBA" id="ARBA00022833"/>
    </source>
</evidence>
<protein>
    <recommendedName>
        <fullName evidence="13">Cytosol non-specific dipeptidase</fullName>
        <ecNumber evidence="10">3.4.13.18</ecNumber>
    </recommendedName>
    <alternativeName>
        <fullName evidence="16">Aminoacyl-histidine dipeptidase</fullName>
    </alternativeName>
    <alternativeName>
        <fullName evidence="15">Beta-alanyl-histidine dipeptidase</fullName>
    </alternativeName>
    <alternativeName>
        <fullName evidence="14">Carnosinase</fullName>
    </alternativeName>
    <alternativeName>
        <fullName evidence="11">Peptidase D</fullName>
    </alternativeName>
    <alternativeName>
        <fullName evidence="17">Xaa-His dipeptidase</fullName>
    </alternativeName>
</protein>
<dbReference type="KEGG" id="pxv:FXF36_03965"/>
<evidence type="ECO:0000256" key="9">
    <source>
        <dbReference type="ARBA" id="ARBA00036421"/>
    </source>
</evidence>
<dbReference type="Gene3D" id="3.40.630.10">
    <property type="entry name" value="Zn peptidases"/>
    <property type="match status" value="2"/>
</dbReference>
<accession>A0A5P6VN59</accession>
<keyword evidence="8" id="KW-0170">Cobalt</keyword>
<sequence>MAVLSNCKPERVFHYFEEICNIPHPSYHEEKISAYLVNFAKEHNLEYYTDDLYNVIMIKEASEGMENVSPIILQGHMDMVAEQEPDCKKDMLTEGLDLEVVDGYVTAKGTTLGGDDGIAVAMALALLEDETLKHPRLEVIITVSEEVGMEGAAGIDVSMIQGRKLLNLDSEEEGHFLAGCAGGCRMELEYPAKKEQVKGTLVSVEVNDCTGGHSGTEIDKGRANASYMVNRILAAALEVSDVNLVEFIGGTKDNAIPRATSAKVIVSADAIKAMETEAAAIKNEYAVTDPEMKIDIKSEGDATVDGVDAEDTKRMIQLLSCMPDGIQAMSHDIEGLVETSLNLGILKLTDEGLNFSCALRSSVDSAKAALMRKVTMVGHAFGCKISTHGQYPAWEYKRESTFRDELVALYEEMTGEKALVETLHAGVECGLLASKLPGLDAVSIGPEMHDIHTPKERLGIASTERIYNYVRRVIETSK</sequence>
<dbReference type="OrthoDB" id="9773892at2"/>
<comment type="cofactor">
    <cofactor evidence="2">
        <name>Zn(2+)</name>
        <dbReference type="ChEBI" id="CHEBI:29105"/>
    </cofactor>
</comment>